<dbReference type="EMBL" id="BTGU01006250">
    <property type="protein sequence ID" value="GMN18729.1"/>
    <property type="molecule type" value="Genomic_DNA"/>
</dbReference>
<dbReference type="Proteomes" id="UP001187192">
    <property type="component" value="Unassembled WGS sequence"/>
</dbReference>
<sequence>MLESAATSSAVSSFSPADSSSPIALFRSVLIAVGLGSPTLLWCFLRSSPGSTFSQCARTCMKSPPHSSKSRARRILGLTNPSIFINGAWRERRVAGGERNERHS</sequence>
<keyword evidence="4" id="KW-1185">Reference proteome</keyword>
<evidence type="ECO:0000313" key="4">
    <source>
        <dbReference type="Proteomes" id="UP001187192"/>
    </source>
</evidence>
<organism evidence="3 4">
    <name type="scientific">Ficus carica</name>
    <name type="common">Common fig</name>
    <dbReference type="NCBI Taxonomy" id="3494"/>
    <lineage>
        <taxon>Eukaryota</taxon>
        <taxon>Viridiplantae</taxon>
        <taxon>Streptophyta</taxon>
        <taxon>Embryophyta</taxon>
        <taxon>Tracheophyta</taxon>
        <taxon>Spermatophyta</taxon>
        <taxon>Magnoliopsida</taxon>
        <taxon>eudicotyledons</taxon>
        <taxon>Gunneridae</taxon>
        <taxon>Pentapetalae</taxon>
        <taxon>rosids</taxon>
        <taxon>fabids</taxon>
        <taxon>Rosales</taxon>
        <taxon>Moraceae</taxon>
        <taxon>Ficeae</taxon>
        <taxon>Ficus</taxon>
    </lineage>
</organism>
<feature type="transmembrane region" description="Helical" evidence="2">
    <location>
        <begin position="24"/>
        <end position="45"/>
    </location>
</feature>
<evidence type="ECO:0000256" key="2">
    <source>
        <dbReference type="SAM" id="Phobius"/>
    </source>
</evidence>
<feature type="region of interest" description="Disordered" evidence="1">
    <location>
        <begin position="1"/>
        <end position="20"/>
    </location>
</feature>
<dbReference type="AlphaFoldDB" id="A0AA88CUD3"/>
<comment type="caution">
    <text evidence="3">The sequence shown here is derived from an EMBL/GenBank/DDBJ whole genome shotgun (WGS) entry which is preliminary data.</text>
</comment>
<keyword evidence="2" id="KW-0472">Membrane</keyword>
<evidence type="ECO:0000256" key="1">
    <source>
        <dbReference type="SAM" id="MobiDB-lite"/>
    </source>
</evidence>
<protein>
    <submittedName>
        <fullName evidence="3">Uncharacterized protein</fullName>
    </submittedName>
</protein>
<name>A0AA88CUD3_FICCA</name>
<accession>A0AA88CUD3</accession>
<evidence type="ECO:0000313" key="3">
    <source>
        <dbReference type="EMBL" id="GMN18729.1"/>
    </source>
</evidence>
<proteinExistence type="predicted"/>
<gene>
    <name evidence="3" type="ORF">TIFTF001_048525</name>
</gene>
<keyword evidence="2" id="KW-0812">Transmembrane</keyword>
<reference evidence="3" key="1">
    <citation type="submission" date="2023-07" db="EMBL/GenBank/DDBJ databases">
        <title>draft genome sequence of fig (Ficus carica).</title>
        <authorList>
            <person name="Takahashi T."/>
            <person name="Nishimura K."/>
        </authorList>
    </citation>
    <scope>NUCLEOTIDE SEQUENCE</scope>
</reference>
<keyword evidence="2" id="KW-1133">Transmembrane helix</keyword>